<gene>
    <name evidence="1" type="ORF">EHF33_18180</name>
</gene>
<dbReference type="AlphaFoldDB" id="A0A3G8YHV5"/>
<sequence length="120" mass="13797">MEPIKLLDVSVKRQKAPRNWPDFNGFFMFFGVSGVDHNREERLEKRFKQRFYPNQVTVRLSGQVAPGPYSFQGLPESVNYWGWIVHKDGTATSDLSDEALADLRSWMQRVPRAAASLLPL</sequence>
<keyword evidence="1" id="KW-0614">Plasmid</keyword>
<dbReference type="KEGG" id="dph:EHF33_18180"/>
<protein>
    <submittedName>
        <fullName evidence="1">Uncharacterized protein</fullName>
    </submittedName>
</protein>
<proteinExistence type="predicted"/>
<name>A0A3G8YHV5_9DEIO</name>
<accession>A0A3G8YHV5</accession>
<evidence type="ECO:0000313" key="1">
    <source>
        <dbReference type="EMBL" id="AZI44848.1"/>
    </source>
</evidence>
<evidence type="ECO:0000313" key="2">
    <source>
        <dbReference type="Proteomes" id="UP000276417"/>
    </source>
</evidence>
<geneLocation type="plasmid" evidence="1 2">
    <name>unnamed2</name>
</geneLocation>
<reference evidence="1 2" key="1">
    <citation type="submission" date="2018-11" db="EMBL/GenBank/DDBJ databases">
        <title>Deinococcus shelandsis sp. nov., isolated from South Shetland Islands soil of Antarctica.</title>
        <authorList>
            <person name="Tian J."/>
        </authorList>
    </citation>
    <scope>NUCLEOTIDE SEQUENCE [LARGE SCALE GENOMIC DNA]</scope>
    <source>
        <strain evidence="1 2">S14-83T</strain>
        <plasmid evidence="1 2">unnamed2</plasmid>
    </source>
</reference>
<dbReference type="EMBL" id="CP034186">
    <property type="protein sequence ID" value="AZI44848.1"/>
    <property type="molecule type" value="Genomic_DNA"/>
</dbReference>
<organism evidence="1 2">
    <name type="scientific">Deinococcus psychrotolerans</name>
    <dbReference type="NCBI Taxonomy" id="2489213"/>
    <lineage>
        <taxon>Bacteria</taxon>
        <taxon>Thermotogati</taxon>
        <taxon>Deinococcota</taxon>
        <taxon>Deinococci</taxon>
        <taxon>Deinococcales</taxon>
        <taxon>Deinococcaceae</taxon>
        <taxon>Deinococcus</taxon>
    </lineage>
</organism>
<dbReference type="OrthoDB" id="72580at2"/>
<dbReference type="Proteomes" id="UP000276417">
    <property type="component" value="Plasmid unnamed2"/>
</dbReference>
<keyword evidence="2" id="KW-1185">Reference proteome</keyword>